<dbReference type="Proteomes" id="UP000886725">
    <property type="component" value="Unassembled WGS sequence"/>
</dbReference>
<reference evidence="1" key="2">
    <citation type="journal article" date="2021" name="PeerJ">
        <title>Extensive microbial diversity within the chicken gut microbiome revealed by metagenomics and culture.</title>
        <authorList>
            <person name="Gilroy R."/>
            <person name="Ravi A."/>
            <person name="Getino M."/>
            <person name="Pursley I."/>
            <person name="Horton D.L."/>
            <person name="Alikhan N.F."/>
            <person name="Baker D."/>
            <person name="Gharbi K."/>
            <person name="Hall N."/>
            <person name="Watson M."/>
            <person name="Adriaenssens E.M."/>
            <person name="Foster-Nyarko E."/>
            <person name="Jarju S."/>
            <person name="Secka A."/>
            <person name="Antonio M."/>
            <person name="Oren A."/>
            <person name="Chaudhuri R.R."/>
            <person name="La Ragione R."/>
            <person name="Hildebrand F."/>
            <person name="Pallen M.J."/>
        </authorList>
    </citation>
    <scope>NUCLEOTIDE SEQUENCE</scope>
    <source>
        <strain evidence="1">CHK165-10780</strain>
    </source>
</reference>
<comment type="caution">
    <text evidence="1">The sequence shown here is derived from an EMBL/GenBank/DDBJ whole genome shotgun (WGS) entry which is preliminary data.</text>
</comment>
<protein>
    <submittedName>
        <fullName evidence="1">Uncharacterized protein</fullName>
    </submittedName>
</protein>
<dbReference type="AlphaFoldDB" id="A0A9D0Z0Z2"/>
<gene>
    <name evidence="1" type="ORF">IAC85_04805</name>
</gene>
<reference evidence="1" key="1">
    <citation type="submission" date="2020-10" db="EMBL/GenBank/DDBJ databases">
        <authorList>
            <person name="Gilroy R."/>
        </authorList>
    </citation>
    <scope>NUCLEOTIDE SEQUENCE</scope>
    <source>
        <strain evidence="1">CHK165-10780</strain>
    </source>
</reference>
<sequence length="202" mass="23624">MNLSRIIAKQFAGSSTVKAFPKMNLGKLEQDAEWIKWLTYSLLQRKEQVTELKQEDIDCLSAKELEFLLNYAQDEKILASLNHVRNSVASSDEAMEVYDFLKTNSIVRFMERTLSKEDLELAKEWLHAIEAMDTEAKTEYLKEKLSPGQYEQLSMVDAYVVHIALYHDMVESEKRCDREIRARVKENNDMAFRSGRNARRKY</sequence>
<proteinExistence type="predicted"/>
<name>A0A9D0Z0Z2_9FIRM</name>
<evidence type="ECO:0000313" key="1">
    <source>
        <dbReference type="EMBL" id="HIQ65041.1"/>
    </source>
</evidence>
<accession>A0A9D0Z0Z2</accession>
<evidence type="ECO:0000313" key="2">
    <source>
        <dbReference type="Proteomes" id="UP000886725"/>
    </source>
</evidence>
<dbReference type="EMBL" id="DVFU01000094">
    <property type="protein sequence ID" value="HIQ65041.1"/>
    <property type="molecule type" value="Genomic_DNA"/>
</dbReference>
<organism evidence="1 2">
    <name type="scientific">Candidatus Faecenecus gallistercoris</name>
    <dbReference type="NCBI Taxonomy" id="2840793"/>
    <lineage>
        <taxon>Bacteria</taxon>
        <taxon>Bacillati</taxon>
        <taxon>Bacillota</taxon>
        <taxon>Bacillota incertae sedis</taxon>
        <taxon>Candidatus Faecenecus</taxon>
    </lineage>
</organism>